<dbReference type="Pfam" id="PF19516">
    <property type="entry name" value="DUF6049"/>
    <property type="match status" value="1"/>
</dbReference>
<feature type="transmembrane region" description="Helical" evidence="2">
    <location>
        <begin position="167"/>
        <end position="188"/>
    </location>
</feature>
<dbReference type="EMBL" id="CADCTI010000112">
    <property type="protein sequence ID" value="CAA9235709.1"/>
    <property type="molecule type" value="Genomic_DNA"/>
</dbReference>
<evidence type="ECO:0000256" key="1">
    <source>
        <dbReference type="SAM" id="MobiDB-lite"/>
    </source>
</evidence>
<sequence length="224" mass="23251">LAEVRAAADVREALAGAVVGDADTALSASDAAISRATSTAWRRDPEGFRRSAVDLRSALDRLRGRVTLLAPADGTYSLGSTEAPLVLTVRNDLTVPVQVRLEVGARGTRGLSIDDIGLQTLTPGEIQTLQVPTEVRQSGGFAVNAQLTTPDGAPLGDRIQLQVRSTAYGAISLVITFGAAGLLGLLFLRRLVLFVLRRRAVAPADGAGAPEGAAVALPPNRSPV</sequence>
<organism evidence="3">
    <name type="scientific">uncultured Blastococcus sp</name>
    <dbReference type="NCBI Taxonomy" id="217144"/>
    <lineage>
        <taxon>Bacteria</taxon>
        <taxon>Bacillati</taxon>
        <taxon>Actinomycetota</taxon>
        <taxon>Actinomycetes</taxon>
        <taxon>Geodermatophilales</taxon>
        <taxon>Geodermatophilaceae</taxon>
        <taxon>Blastococcus</taxon>
        <taxon>environmental samples</taxon>
    </lineage>
</organism>
<dbReference type="AlphaFoldDB" id="A0A6J4HXJ6"/>
<proteinExistence type="predicted"/>
<reference evidence="3" key="1">
    <citation type="submission" date="2020-02" db="EMBL/GenBank/DDBJ databases">
        <authorList>
            <person name="Meier V. D."/>
        </authorList>
    </citation>
    <scope>NUCLEOTIDE SEQUENCE</scope>
    <source>
        <strain evidence="3">AVDCRST_MAG57</strain>
    </source>
</reference>
<keyword evidence="2" id="KW-0812">Transmembrane</keyword>
<evidence type="ECO:0000256" key="2">
    <source>
        <dbReference type="SAM" id="Phobius"/>
    </source>
</evidence>
<gene>
    <name evidence="3" type="ORF">AVDCRST_MAG57-1259</name>
</gene>
<dbReference type="InterPro" id="IPR046112">
    <property type="entry name" value="DUF6049"/>
</dbReference>
<evidence type="ECO:0000313" key="3">
    <source>
        <dbReference type="EMBL" id="CAA9235709.1"/>
    </source>
</evidence>
<protein>
    <submittedName>
        <fullName evidence="3">FIG01967133: Putative secreted protein</fullName>
    </submittedName>
</protein>
<keyword evidence="2" id="KW-0472">Membrane</keyword>
<feature type="non-terminal residue" evidence="3">
    <location>
        <position position="1"/>
    </location>
</feature>
<feature type="region of interest" description="Disordered" evidence="1">
    <location>
        <begin position="205"/>
        <end position="224"/>
    </location>
</feature>
<name>A0A6J4HXJ6_9ACTN</name>
<keyword evidence="2" id="KW-1133">Transmembrane helix</keyword>
<accession>A0A6J4HXJ6</accession>